<keyword evidence="3" id="KW-1185">Reference proteome</keyword>
<sequence>MPLFAAAALTACPAPAVHDGDTIRCGEERIRISDIDAPELPSSPKCAPDSYRRGWCDFALGRAARNALVAFLGRGPIVVRRIGVDRYGRTLALVSVNGVDAGEFLVQQHLARRWR</sequence>
<dbReference type="InterPro" id="IPR016071">
    <property type="entry name" value="Staphylococal_nuclease_OB-fold"/>
</dbReference>
<dbReference type="HOGENOM" id="CLU_046484_13_4_5"/>
<dbReference type="Gene3D" id="2.40.50.90">
    <property type="match status" value="1"/>
</dbReference>
<dbReference type="STRING" id="983920.Y88_0680"/>
<organism evidence="2 3">
    <name type="scientific">Novosphingobium nitrogenifigens DSM 19370</name>
    <dbReference type="NCBI Taxonomy" id="983920"/>
    <lineage>
        <taxon>Bacteria</taxon>
        <taxon>Pseudomonadati</taxon>
        <taxon>Pseudomonadota</taxon>
        <taxon>Alphaproteobacteria</taxon>
        <taxon>Sphingomonadales</taxon>
        <taxon>Sphingomonadaceae</taxon>
        <taxon>Novosphingobium</taxon>
    </lineage>
</organism>
<dbReference type="AlphaFoldDB" id="F1Z9W9"/>
<dbReference type="InterPro" id="IPR035437">
    <property type="entry name" value="SNase_OB-fold_sf"/>
</dbReference>
<gene>
    <name evidence="2" type="ORF">Y88_0680</name>
</gene>
<dbReference type="Proteomes" id="UP000004728">
    <property type="component" value="Unassembled WGS sequence"/>
</dbReference>
<dbReference type="eggNOG" id="COG1525">
    <property type="taxonomic scope" value="Bacteria"/>
</dbReference>
<accession>F1Z9W9</accession>
<dbReference type="RefSeq" id="WP_008066485.1">
    <property type="nucleotide sequence ID" value="NZ_AQWK01000002.1"/>
</dbReference>
<name>F1Z9W9_9SPHN</name>
<proteinExistence type="predicted"/>
<evidence type="ECO:0000313" key="3">
    <source>
        <dbReference type="Proteomes" id="UP000004728"/>
    </source>
</evidence>
<evidence type="ECO:0000313" key="2">
    <source>
        <dbReference type="EMBL" id="EGD58623.1"/>
    </source>
</evidence>
<dbReference type="InParanoid" id="F1Z9W9"/>
<comment type="caution">
    <text evidence="2">The sequence shown here is derived from an EMBL/GenBank/DDBJ whole genome shotgun (WGS) entry which is preliminary data.</text>
</comment>
<dbReference type="SUPFAM" id="SSF50199">
    <property type="entry name" value="Staphylococcal nuclease"/>
    <property type="match status" value="1"/>
</dbReference>
<dbReference type="EMBL" id="AEWJ01000041">
    <property type="protein sequence ID" value="EGD58623.1"/>
    <property type="molecule type" value="Genomic_DNA"/>
</dbReference>
<dbReference type="OrthoDB" id="9805504at2"/>
<dbReference type="Pfam" id="PF00565">
    <property type="entry name" value="SNase"/>
    <property type="match status" value="1"/>
</dbReference>
<feature type="domain" description="TNase-like" evidence="1">
    <location>
        <begin position="17"/>
        <end position="115"/>
    </location>
</feature>
<evidence type="ECO:0000259" key="1">
    <source>
        <dbReference type="PROSITE" id="PS50830"/>
    </source>
</evidence>
<protein>
    <recommendedName>
        <fullName evidence="1">TNase-like domain-containing protein</fullName>
    </recommendedName>
</protein>
<reference evidence="2 3" key="1">
    <citation type="journal article" date="2012" name="J. Bacteriol.">
        <title>Draft Genome Sequence of Novosphingobium nitrogenifigens Y88T.</title>
        <authorList>
            <person name="Strabala T.J."/>
            <person name="Macdonald L."/>
            <person name="Liu V."/>
            <person name="Smit A.M."/>
        </authorList>
    </citation>
    <scope>NUCLEOTIDE SEQUENCE [LARGE SCALE GENOMIC DNA]</scope>
    <source>
        <strain evidence="2 3">DSM 19370</strain>
    </source>
</reference>
<dbReference type="PROSITE" id="PS50830">
    <property type="entry name" value="TNASE_3"/>
    <property type="match status" value="1"/>
</dbReference>